<evidence type="ECO:0000259" key="3">
    <source>
        <dbReference type="PROSITE" id="PS50174"/>
    </source>
</evidence>
<evidence type="ECO:0000256" key="1">
    <source>
        <dbReference type="ARBA" id="ARBA00008600"/>
    </source>
</evidence>
<dbReference type="Proteomes" id="UP001159427">
    <property type="component" value="Unassembled WGS sequence"/>
</dbReference>
<dbReference type="Pfam" id="PF07713">
    <property type="entry name" value="DUF1604"/>
    <property type="match status" value="1"/>
</dbReference>
<feature type="region of interest" description="Disordered" evidence="2">
    <location>
        <begin position="597"/>
        <end position="921"/>
    </location>
</feature>
<feature type="compositionally biased region" description="Basic and acidic residues" evidence="2">
    <location>
        <begin position="772"/>
        <end position="781"/>
    </location>
</feature>
<name>A0ABN8M8B5_9CNID</name>
<accession>A0ABN8M8B5</accession>
<feature type="compositionally biased region" description="Acidic residues" evidence="2">
    <location>
        <begin position="710"/>
        <end position="725"/>
    </location>
</feature>
<comment type="similarity">
    <text evidence="1">Belongs to the GPATCH1 family.</text>
</comment>
<gene>
    <name evidence="4" type="ORF">PEVE_00023114</name>
</gene>
<proteinExistence type="inferred from homology"/>
<feature type="compositionally biased region" description="Low complexity" evidence="2">
    <location>
        <begin position="636"/>
        <end position="665"/>
    </location>
</feature>
<sequence length="944" mass="105602">MRSRPIFKMADSDEDTFASFGTPFEILEEDAPRKKAVPIHEQIVTDTEGRRRFHGAFTGGFSAGYFNTVGTKEGWQPSTFVSSRSKKMEQRAQRPEDFMDEEDIGEFGIAPKRITTKEKFSVLDREPQSRKRVVEADDALRVIPGEPVLQDLVLPVKMSVGVELLKKMGWKEGQGIGPRERRSKKKVYGCSLPPGLPSQAMDHNQEEEDIFAVGLLFAPKDIDAFTFTPKDNKHGLGYKGLDPSTALIGRDDWLGIDPVSSRVGKKGITGEAFGVGAFEEDDDDIYAVDHMSNYDAELTADRSSGLHGWTGPPKESARGGALSIFTATSKAVDAMKSFPPPVVPRDFNCTHTFSSATTVTAPKSEENNQIKKSLTASDRGEMLGEEPIPTPKKSVFEFMSKEDKERVLLSSKEIVPKASSSPPTAVSSVSSASFNLSSRIWSGHSSFKPFAKDAAKQARYEEFLKTQRGEQVSQKLIDSGLTEWEREREQEEFSRSAALYRPLNTTMAARFTTAQYQDDHRTVYEDVPAQESSDSTDQIKAASMKMFGKLTRDNFEWHPSKILCKRFNIPNPYPGSDVVGVLKVRRSKFTLGEFITPAKPHSITNDPSTRSGEDRQSDKLGKRSETAVINKALPKTSESVSVTSELVARTSAKSSSTTTSVSPETNVGVTDVPKHMEEKTTKKESQNNGYISAPKRPPMDLFKAIFADSSSDESEASEEGEDDDTERLSIHASGDQTSNKEAVNNNSEVNRESDSHITQQRMLEEGLSNAKNNEEELKPTEAELVTVKPLEAEKRETSPDIFGPAPPPVVRNNEFSRPLEREKHNRDGAYSKEDLESARRIKKDKRKDTRKRYSESSDSEEEYKSKRKHKHKDKKKHKHKHKGKNRHHGEEREKHKLSDKKDTQTNDSSQAEKISLSDDKQILNKLKNLQSLKAGKRMRAMDFM</sequence>
<feature type="compositionally biased region" description="Basic and acidic residues" evidence="2">
    <location>
        <begin position="611"/>
        <end position="625"/>
    </location>
</feature>
<dbReference type="PROSITE" id="PS50174">
    <property type="entry name" value="G_PATCH"/>
    <property type="match status" value="1"/>
</dbReference>
<feature type="compositionally biased region" description="Basic residues" evidence="2">
    <location>
        <begin position="865"/>
        <end position="887"/>
    </location>
</feature>
<dbReference type="Pfam" id="PF26093">
    <property type="entry name" value="HTH_TGH"/>
    <property type="match status" value="1"/>
</dbReference>
<feature type="compositionally biased region" description="Basic and acidic residues" evidence="2">
    <location>
        <begin position="888"/>
        <end position="904"/>
    </location>
</feature>
<organism evidence="4 5">
    <name type="scientific">Porites evermanni</name>
    <dbReference type="NCBI Taxonomy" id="104178"/>
    <lineage>
        <taxon>Eukaryota</taxon>
        <taxon>Metazoa</taxon>
        <taxon>Cnidaria</taxon>
        <taxon>Anthozoa</taxon>
        <taxon>Hexacorallia</taxon>
        <taxon>Scleractinia</taxon>
        <taxon>Fungiina</taxon>
        <taxon>Poritidae</taxon>
        <taxon>Porites</taxon>
    </lineage>
</organism>
<keyword evidence="5" id="KW-1185">Reference proteome</keyword>
<feature type="compositionally biased region" description="Basic and acidic residues" evidence="2">
    <location>
        <begin position="672"/>
        <end position="685"/>
    </location>
</feature>
<evidence type="ECO:0000313" key="5">
    <source>
        <dbReference type="Proteomes" id="UP001159427"/>
    </source>
</evidence>
<dbReference type="Pfam" id="PF01585">
    <property type="entry name" value="G-patch"/>
    <property type="match status" value="1"/>
</dbReference>
<dbReference type="InterPro" id="IPR011666">
    <property type="entry name" value="DUF1604"/>
</dbReference>
<dbReference type="EMBL" id="CALNXI010000307">
    <property type="protein sequence ID" value="CAH3024504.1"/>
    <property type="molecule type" value="Genomic_DNA"/>
</dbReference>
<feature type="compositionally biased region" description="Polar residues" evidence="2">
    <location>
        <begin position="734"/>
        <end position="748"/>
    </location>
</feature>
<dbReference type="InterPro" id="IPR000467">
    <property type="entry name" value="G_patch_dom"/>
</dbReference>
<evidence type="ECO:0000256" key="2">
    <source>
        <dbReference type="SAM" id="MobiDB-lite"/>
    </source>
</evidence>
<comment type="caution">
    <text evidence="4">The sequence shown here is derived from an EMBL/GenBank/DDBJ whole genome shotgun (WGS) entry which is preliminary data.</text>
</comment>
<dbReference type="PANTHER" id="PTHR13384:SF19">
    <property type="entry name" value="G PATCH DOMAIN-CONTAINING PROTEIN 1"/>
    <property type="match status" value="1"/>
</dbReference>
<reference evidence="4 5" key="1">
    <citation type="submission" date="2022-05" db="EMBL/GenBank/DDBJ databases">
        <authorList>
            <consortium name="Genoscope - CEA"/>
            <person name="William W."/>
        </authorList>
    </citation>
    <scope>NUCLEOTIDE SEQUENCE [LARGE SCALE GENOMIC DNA]</scope>
</reference>
<feature type="compositionally biased region" description="Basic and acidic residues" evidence="2">
    <location>
        <begin position="817"/>
        <end position="839"/>
    </location>
</feature>
<feature type="compositionally biased region" description="Basic residues" evidence="2">
    <location>
        <begin position="840"/>
        <end position="850"/>
    </location>
</feature>
<feature type="domain" description="G-patch" evidence="3">
    <location>
        <begin position="157"/>
        <end position="193"/>
    </location>
</feature>
<protein>
    <recommendedName>
        <fullName evidence="3">G-patch domain-containing protein</fullName>
    </recommendedName>
</protein>
<dbReference type="PANTHER" id="PTHR13384">
    <property type="entry name" value="G PATCH DOMAIN-CONTAINING PROTEIN 1"/>
    <property type="match status" value="1"/>
</dbReference>
<evidence type="ECO:0000313" key="4">
    <source>
        <dbReference type="EMBL" id="CAH3024504.1"/>
    </source>
</evidence>